<dbReference type="Gene3D" id="3.40.710.10">
    <property type="entry name" value="DD-peptidase/beta-lactamase superfamily"/>
    <property type="match status" value="1"/>
</dbReference>
<evidence type="ECO:0000313" key="4">
    <source>
        <dbReference type="Proteomes" id="UP000612956"/>
    </source>
</evidence>
<dbReference type="AlphaFoldDB" id="A0A917QFX7"/>
<accession>A0A917QFX7</accession>
<dbReference type="Proteomes" id="UP000612956">
    <property type="component" value="Unassembled WGS sequence"/>
</dbReference>
<evidence type="ECO:0000259" key="2">
    <source>
        <dbReference type="Pfam" id="PF24491"/>
    </source>
</evidence>
<dbReference type="SUPFAM" id="SSF56601">
    <property type="entry name" value="beta-lactamase/transpeptidase-like"/>
    <property type="match status" value="1"/>
</dbReference>
<comment type="caution">
    <text evidence="3">The sequence shown here is derived from an EMBL/GenBank/DDBJ whole genome shotgun (WGS) entry which is preliminary data.</text>
</comment>
<dbReference type="PANTHER" id="PTHR46825:SF7">
    <property type="entry name" value="D-ALANYL-D-ALANINE CARBOXYPEPTIDASE"/>
    <property type="match status" value="1"/>
</dbReference>
<reference evidence="3" key="2">
    <citation type="submission" date="2020-09" db="EMBL/GenBank/DDBJ databases">
        <authorList>
            <person name="Sun Q."/>
            <person name="Zhou Y."/>
        </authorList>
    </citation>
    <scope>NUCLEOTIDE SEQUENCE</scope>
    <source>
        <strain evidence="3">CGMCC 4.7278</strain>
    </source>
</reference>
<proteinExistence type="predicted"/>
<dbReference type="InterPro" id="IPR056008">
    <property type="entry name" value="DUF7586"/>
</dbReference>
<dbReference type="InterPro" id="IPR012338">
    <property type="entry name" value="Beta-lactam/transpept-like"/>
</dbReference>
<dbReference type="EMBL" id="BMMW01000002">
    <property type="protein sequence ID" value="GGK48508.1"/>
    <property type="molecule type" value="Genomic_DNA"/>
</dbReference>
<dbReference type="GO" id="GO:0016787">
    <property type="term" value="F:hydrolase activity"/>
    <property type="evidence" value="ECO:0007669"/>
    <property type="project" value="UniProtKB-KW"/>
</dbReference>
<sequence length="433" mass="46265">MSVEFGEGLAARVAAVRHDARVPSMTVAVAEADTLLGQASAGYADVENSIAATPEVPYRIGSITKTFTAATVLILAEEGAVRLVDTVDRFIPGTPFGDVTIASLLSHSSGLQREAPLDMWETMQGPNSAGLRSAFVDVELIARLGERWHYSNLGYAVLGQIIETVTAQPFESVIEHRLLTPLKLGRTTWSAPSDAAVGYRLDPHGGGVHREPVMDQGAIGAGGQLWSTAGDLLVWGAALLGANSNVLSHSVIDQMHTLQVMVDPHEWTRGWGLGLILERCDERILAGHTGSMPGFQSALQLDRVNQLVVVALANATRGVDLCGFATSVLLDIPVEDPMLLDGGYPLPCPPEVQAILGSWWSESDETIFGWGGNALHAHLASDPGRTSTTFVALGNGRYRADIGRLRGEVLVISESAQGVEVHWATYPFTRVPR</sequence>
<name>A0A917QFX7_9NOCA</name>
<keyword evidence="3" id="KW-0378">Hydrolase</keyword>
<organism evidence="3 4">
    <name type="scientific">Nocardia camponoti</name>
    <dbReference type="NCBI Taxonomy" id="1616106"/>
    <lineage>
        <taxon>Bacteria</taxon>
        <taxon>Bacillati</taxon>
        <taxon>Actinomycetota</taxon>
        <taxon>Actinomycetes</taxon>
        <taxon>Mycobacteriales</taxon>
        <taxon>Nocardiaceae</taxon>
        <taxon>Nocardia</taxon>
    </lineage>
</organism>
<feature type="domain" description="DUF7586" evidence="2">
    <location>
        <begin position="348"/>
        <end position="430"/>
    </location>
</feature>
<evidence type="ECO:0000313" key="3">
    <source>
        <dbReference type="EMBL" id="GGK48508.1"/>
    </source>
</evidence>
<gene>
    <name evidence="3" type="ORF">GCM10011591_19870</name>
</gene>
<reference evidence="3" key="1">
    <citation type="journal article" date="2014" name="Int. J. Syst. Evol. Microbiol.">
        <title>Complete genome sequence of Corynebacterium casei LMG S-19264T (=DSM 44701T), isolated from a smear-ripened cheese.</title>
        <authorList>
            <consortium name="US DOE Joint Genome Institute (JGI-PGF)"/>
            <person name="Walter F."/>
            <person name="Albersmeier A."/>
            <person name="Kalinowski J."/>
            <person name="Ruckert C."/>
        </authorList>
    </citation>
    <scope>NUCLEOTIDE SEQUENCE</scope>
    <source>
        <strain evidence="3">CGMCC 4.7278</strain>
    </source>
</reference>
<dbReference type="Pfam" id="PF00144">
    <property type="entry name" value="Beta-lactamase"/>
    <property type="match status" value="1"/>
</dbReference>
<dbReference type="PANTHER" id="PTHR46825">
    <property type="entry name" value="D-ALANYL-D-ALANINE-CARBOXYPEPTIDASE/ENDOPEPTIDASE AMPH"/>
    <property type="match status" value="1"/>
</dbReference>
<dbReference type="InterPro" id="IPR050491">
    <property type="entry name" value="AmpC-like"/>
</dbReference>
<protein>
    <submittedName>
        <fullName evidence="3">Serine hydrolase</fullName>
    </submittedName>
</protein>
<dbReference type="InterPro" id="IPR001466">
    <property type="entry name" value="Beta-lactam-related"/>
</dbReference>
<dbReference type="Pfam" id="PF24491">
    <property type="entry name" value="DUF7586"/>
    <property type="match status" value="1"/>
</dbReference>
<evidence type="ECO:0000259" key="1">
    <source>
        <dbReference type="Pfam" id="PF00144"/>
    </source>
</evidence>
<keyword evidence="4" id="KW-1185">Reference proteome</keyword>
<feature type="domain" description="Beta-lactamase-related" evidence="1">
    <location>
        <begin position="11"/>
        <end position="318"/>
    </location>
</feature>